<protein>
    <recommendedName>
        <fullName evidence="9">Basement membrane-specific heparan sulfate proteoglycan core protein</fullName>
    </recommendedName>
</protein>
<reference evidence="7 8" key="1">
    <citation type="submission" date="2022-05" db="EMBL/GenBank/DDBJ databases">
        <authorList>
            <consortium name="Genoscope - CEA"/>
            <person name="William W."/>
        </authorList>
    </citation>
    <scope>NUCLEOTIDE SEQUENCE [LARGE SCALE GENOMIC DNA]</scope>
</reference>
<dbReference type="InterPro" id="IPR008160">
    <property type="entry name" value="Collagen"/>
</dbReference>
<dbReference type="Gene3D" id="2.60.40.10">
    <property type="entry name" value="Immunoglobulins"/>
    <property type="match status" value="6"/>
</dbReference>
<feature type="domain" description="Ig-like" evidence="5">
    <location>
        <begin position="227"/>
        <end position="314"/>
    </location>
</feature>
<comment type="caution">
    <text evidence="7">The sequence shown here is derived from an EMBL/GenBank/DDBJ whole genome shotgun (WGS) entry which is preliminary data.</text>
</comment>
<dbReference type="Proteomes" id="UP001159427">
    <property type="component" value="Unassembled WGS sequence"/>
</dbReference>
<evidence type="ECO:0000256" key="1">
    <source>
        <dbReference type="ARBA" id="ARBA00022729"/>
    </source>
</evidence>
<dbReference type="InterPro" id="IPR007110">
    <property type="entry name" value="Ig-like_dom"/>
</dbReference>
<dbReference type="Pfam" id="PF07534">
    <property type="entry name" value="TLD"/>
    <property type="match status" value="2"/>
</dbReference>
<dbReference type="PANTHER" id="PTHR45080">
    <property type="entry name" value="CONTACTIN 5"/>
    <property type="match status" value="1"/>
</dbReference>
<feature type="coiled-coil region" evidence="3">
    <location>
        <begin position="622"/>
        <end position="649"/>
    </location>
</feature>
<evidence type="ECO:0000256" key="3">
    <source>
        <dbReference type="SAM" id="Coils"/>
    </source>
</evidence>
<feature type="non-terminal residue" evidence="7">
    <location>
        <position position="1"/>
    </location>
</feature>
<evidence type="ECO:0000313" key="8">
    <source>
        <dbReference type="Proteomes" id="UP001159427"/>
    </source>
</evidence>
<feature type="domain" description="Ig-like" evidence="5">
    <location>
        <begin position="800"/>
        <end position="883"/>
    </location>
</feature>
<dbReference type="InterPro" id="IPR013783">
    <property type="entry name" value="Ig-like_fold"/>
</dbReference>
<keyword evidence="3" id="KW-0175">Coiled coil</keyword>
<dbReference type="InterPro" id="IPR036179">
    <property type="entry name" value="Ig-like_dom_sf"/>
</dbReference>
<keyword evidence="2" id="KW-1015">Disulfide bond</keyword>
<dbReference type="SUPFAM" id="SSF48726">
    <property type="entry name" value="Immunoglobulin"/>
    <property type="match status" value="6"/>
</dbReference>
<name>A0ABN8LM51_9CNID</name>
<dbReference type="InterPro" id="IPR006571">
    <property type="entry name" value="TLDc_dom"/>
</dbReference>
<evidence type="ECO:0000256" key="4">
    <source>
        <dbReference type="SAM" id="MobiDB-lite"/>
    </source>
</evidence>
<dbReference type="SMART" id="SM00408">
    <property type="entry name" value="IGc2"/>
    <property type="match status" value="6"/>
</dbReference>
<sequence>LFFVESEYVKLNRNKRVANAQNTTGAINTVDRKSILKMNKLLSSINLQLCHSNGDNCLLGPPGPPGPKGDKGSRGRRGKRGPTGNKGDKGIMGSPGKIGKQGIMGPEGPKGDVGLKGQKGDMGPAGMPGAKGEPGESISAPVVAVSPKTLTVDEGGSASFHCSVSGSPNPVIVWSKTNRQSSRSVVSGGKLLLKNVRGSDSGTYNCSAVNKLGQAQALVQLIVNVYPRVSLHPGPHHAIEGSSYTLPSCHVTGYPAPVVTWRKSSGLLPQERLKYYNSALQILHIRKDDSDLYFCSASNLLGSVEKKTLLVVISPPRFTVKPPAKVFPGVGSTLTLDCKATGDPQPVISWKKQDGQLPAGRSHQLINGTLVIRDITMNDRGIYKCIAPYARVLKTEAMTYIEVQKGTLSSSSILDSHGSKYLDKLNSYLDPVLQTTGRSRFVRCWHAKTDGWAASTFHSNCDEKGPTVTIVQVGSYIFGGYTDKSWSSPSSCRSVYSSKSFLFSLYNINGYAPVKVNIKSSRYSTAIDTCSRYGPTFGGAHDLHISNNAASNRNSYTSCGYSYPLPHGYSSYYSACRFYAGGSSIYFTPTDVETMMASQKQSLPSFASILSVLSIVFYCAGFLRVELELNEQKKRMNALENNEETTSSDGVPNLHHLAKKFRESEYAKLHRNRRAADVLKNTTGAKITVDSETILKVNKLLSELKPQLCQSNGDSCLPGPPGPPGPKGDKGSRGRRGHRGQSGNKGDQGIMGSPGKSGKQGIMGPVGPKGDVGLKGQKGDMGPAGMPGAKGEPGESISAPVVAVSPKTLTVNEGESALFQCSVSGNPNPVIVWSKKNRQYSRSVVSGGKLLFKNLRGSDSGTYNCSAVNILGQAEALVQLIVNVYPRVSLHPGPHHAIEGSSYTLPSCHVTGYPAPVVTWRKSSGPLPQGRVKYYNSALQILHIRKDDSDLYFCSASNLLGSVEKKTLLVVVSPPRFTVKPPAKVFPGVGSTLILHCKATGDPQPVISWKKQDGQLPAGRSRQLTNGTLVIRDITMNDRGIYKCIAPYARVFKTEAVTYIEVQKGALGSSSILNSHGSKYRDKLNSFLDPVLQTTGRSRFVRCWHGKTDGWAASTFHSNCDGKGPTVTIVQVGSYIFGAYSDKSWSSPSSCSHVSSSKAFLFSLYNVNGYAPVKLKVLSSGYSRAVWPCAIDGPTFGYNDLWISSNAASNSNSRTACANIYTLPPGYSKSASCTFFAGSIQFTPTDVEVLYETTT</sequence>
<proteinExistence type="predicted"/>
<dbReference type="PANTHER" id="PTHR45080:SF8">
    <property type="entry name" value="IG-LIKE DOMAIN-CONTAINING PROTEIN"/>
    <property type="match status" value="1"/>
</dbReference>
<dbReference type="InterPro" id="IPR013098">
    <property type="entry name" value="Ig_I-set"/>
</dbReference>
<dbReference type="EMBL" id="CALNXI010000079">
    <property type="protein sequence ID" value="CAH3018143.1"/>
    <property type="molecule type" value="Genomic_DNA"/>
</dbReference>
<feature type="region of interest" description="Disordered" evidence="4">
    <location>
        <begin position="711"/>
        <end position="796"/>
    </location>
</feature>
<feature type="domain" description="TLDc" evidence="6">
    <location>
        <begin position="412"/>
        <end position="598"/>
    </location>
</feature>
<gene>
    <name evidence="7" type="ORF">PEVE_00041498</name>
</gene>
<accession>A0ABN8LM51</accession>
<feature type="domain" description="Ig-like" evidence="5">
    <location>
        <begin position="975"/>
        <end position="1058"/>
    </location>
</feature>
<evidence type="ECO:0008006" key="9">
    <source>
        <dbReference type="Google" id="ProtNLM"/>
    </source>
</evidence>
<dbReference type="Pfam" id="PF13927">
    <property type="entry name" value="Ig_3"/>
    <property type="match status" value="5"/>
</dbReference>
<dbReference type="PROSITE" id="PS51886">
    <property type="entry name" value="TLDC"/>
    <property type="match status" value="2"/>
</dbReference>
<dbReference type="InterPro" id="IPR050958">
    <property type="entry name" value="Cell_Adh-Cytoskel_Orgn"/>
</dbReference>
<evidence type="ECO:0000313" key="7">
    <source>
        <dbReference type="EMBL" id="CAH3018143.1"/>
    </source>
</evidence>
<dbReference type="SMART" id="SM00409">
    <property type="entry name" value="IG"/>
    <property type="match status" value="6"/>
</dbReference>
<evidence type="ECO:0000259" key="6">
    <source>
        <dbReference type="PROSITE" id="PS51886"/>
    </source>
</evidence>
<feature type="domain" description="TLDc" evidence="6">
    <location>
        <begin position="1071"/>
        <end position="1255"/>
    </location>
</feature>
<feature type="region of interest" description="Disordered" evidence="4">
    <location>
        <begin position="58"/>
        <end position="110"/>
    </location>
</feature>
<feature type="domain" description="Ig-like" evidence="5">
    <location>
        <begin position="886"/>
        <end position="973"/>
    </location>
</feature>
<feature type="domain" description="Ig-like" evidence="5">
    <location>
        <begin position="141"/>
        <end position="224"/>
    </location>
</feature>
<keyword evidence="1" id="KW-0732">Signal</keyword>
<feature type="domain" description="Ig-like" evidence="5">
    <location>
        <begin position="316"/>
        <end position="399"/>
    </location>
</feature>
<keyword evidence="8" id="KW-1185">Reference proteome</keyword>
<dbReference type="InterPro" id="IPR003598">
    <property type="entry name" value="Ig_sub2"/>
</dbReference>
<dbReference type="PROSITE" id="PS50835">
    <property type="entry name" value="IG_LIKE"/>
    <property type="match status" value="6"/>
</dbReference>
<dbReference type="InterPro" id="IPR003599">
    <property type="entry name" value="Ig_sub"/>
</dbReference>
<evidence type="ECO:0000256" key="2">
    <source>
        <dbReference type="ARBA" id="ARBA00023157"/>
    </source>
</evidence>
<dbReference type="Pfam" id="PF01391">
    <property type="entry name" value="Collagen"/>
    <property type="match status" value="2"/>
</dbReference>
<organism evidence="7 8">
    <name type="scientific">Porites evermanni</name>
    <dbReference type="NCBI Taxonomy" id="104178"/>
    <lineage>
        <taxon>Eukaryota</taxon>
        <taxon>Metazoa</taxon>
        <taxon>Cnidaria</taxon>
        <taxon>Anthozoa</taxon>
        <taxon>Hexacorallia</taxon>
        <taxon>Scleractinia</taxon>
        <taxon>Fungiina</taxon>
        <taxon>Poritidae</taxon>
        <taxon>Porites</taxon>
    </lineage>
</organism>
<evidence type="ECO:0000259" key="5">
    <source>
        <dbReference type="PROSITE" id="PS50835"/>
    </source>
</evidence>
<dbReference type="Pfam" id="PF07679">
    <property type="entry name" value="I-set"/>
    <property type="match status" value="1"/>
</dbReference>